<dbReference type="Proteomes" id="UP000095200">
    <property type="component" value="Unassembled WGS sequence"/>
</dbReference>
<dbReference type="Pfam" id="PF00571">
    <property type="entry name" value="CBS"/>
    <property type="match status" value="2"/>
</dbReference>
<feature type="domain" description="CBS" evidence="3">
    <location>
        <begin position="7"/>
        <end position="66"/>
    </location>
</feature>
<dbReference type="InterPro" id="IPR046342">
    <property type="entry name" value="CBS_dom_sf"/>
</dbReference>
<evidence type="ECO:0000259" key="3">
    <source>
        <dbReference type="PROSITE" id="PS51371"/>
    </source>
</evidence>
<dbReference type="InterPro" id="IPR051462">
    <property type="entry name" value="CBS_domain-containing"/>
</dbReference>
<keyword evidence="2" id="KW-0129">CBS domain</keyword>
<dbReference type="RefSeq" id="WP_069859915.1">
    <property type="nucleotide sequence ID" value="NZ_BDFE01000020.1"/>
</dbReference>
<protein>
    <submittedName>
        <fullName evidence="4">Membrane protein</fullName>
    </submittedName>
</protein>
<feature type="domain" description="CBS" evidence="3">
    <location>
        <begin position="82"/>
        <end position="143"/>
    </location>
</feature>
<dbReference type="AlphaFoldDB" id="A0A194AKU3"/>
<evidence type="ECO:0000256" key="1">
    <source>
        <dbReference type="ARBA" id="ARBA00022737"/>
    </source>
</evidence>
<keyword evidence="1" id="KW-0677">Repeat</keyword>
<reference evidence="5" key="1">
    <citation type="submission" date="2016-06" db="EMBL/GenBank/DDBJ databases">
        <title>Draft genome sequence of Desulfoplanes formicivorans strain Pf12B.</title>
        <authorList>
            <person name="Watanabe M."/>
            <person name="Kojima H."/>
            <person name="Fukui M."/>
        </authorList>
    </citation>
    <scope>NUCLEOTIDE SEQUENCE [LARGE SCALE GENOMIC DNA]</scope>
    <source>
        <strain evidence="5">Pf12B</strain>
    </source>
</reference>
<dbReference type="SMART" id="SM00116">
    <property type="entry name" value="CBS"/>
    <property type="match status" value="2"/>
</dbReference>
<dbReference type="Gene3D" id="3.10.580.10">
    <property type="entry name" value="CBS-domain"/>
    <property type="match status" value="1"/>
</dbReference>
<dbReference type="InterPro" id="IPR000644">
    <property type="entry name" value="CBS_dom"/>
</dbReference>
<gene>
    <name evidence="4" type="ORF">DPF_2392</name>
</gene>
<dbReference type="PANTHER" id="PTHR48108">
    <property type="entry name" value="CBS DOMAIN-CONTAINING PROTEIN CBSX2, CHLOROPLASTIC"/>
    <property type="match status" value="1"/>
</dbReference>
<name>A0A194AKU3_9BACT</name>
<organism evidence="4 5">
    <name type="scientific">Desulfoplanes formicivorans</name>
    <dbReference type="NCBI Taxonomy" id="1592317"/>
    <lineage>
        <taxon>Bacteria</taxon>
        <taxon>Pseudomonadati</taxon>
        <taxon>Thermodesulfobacteriota</taxon>
        <taxon>Desulfovibrionia</taxon>
        <taxon>Desulfovibrionales</taxon>
        <taxon>Desulfoplanaceae</taxon>
        <taxon>Desulfoplanes</taxon>
    </lineage>
</organism>
<accession>A0A194AKU3</accession>
<dbReference type="STRING" id="1592317.DPF_2392"/>
<keyword evidence="5" id="KW-1185">Reference proteome</keyword>
<dbReference type="CDD" id="cd04584">
    <property type="entry name" value="CBS_pair_AcuB_like"/>
    <property type="match status" value="1"/>
</dbReference>
<dbReference type="OrthoDB" id="9802114at2"/>
<evidence type="ECO:0000256" key="2">
    <source>
        <dbReference type="PROSITE-ProRule" id="PRU00703"/>
    </source>
</evidence>
<dbReference type="SUPFAM" id="SSF54631">
    <property type="entry name" value="CBS-domain pair"/>
    <property type="match status" value="1"/>
</dbReference>
<dbReference type="EMBL" id="BDFE01000020">
    <property type="protein sequence ID" value="GAU09661.1"/>
    <property type="molecule type" value="Genomic_DNA"/>
</dbReference>
<dbReference type="PANTHER" id="PTHR48108:SF34">
    <property type="entry name" value="CBS DOMAIN-CONTAINING PROTEIN YHCV"/>
    <property type="match status" value="1"/>
</dbReference>
<proteinExistence type="predicted"/>
<evidence type="ECO:0000313" key="5">
    <source>
        <dbReference type="Proteomes" id="UP000095200"/>
    </source>
</evidence>
<comment type="caution">
    <text evidence="4">The sequence shown here is derived from an EMBL/GenBank/DDBJ whole genome shotgun (WGS) entry which is preliminary data.</text>
</comment>
<dbReference type="PROSITE" id="PS51371">
    <property type="entry name" value="CBS"/>
    <property type="match status" value="2"/>
</dbReference>
<evidence type="ECO:0000313" key="4">
    <source>
        <dbReference type="EMBL" id="GAU09661.1"/>
    </source>
</evidence>
<sequence length="225" mass="25487">MLISEWMTRDVITVTPETSMMKASKILKEKNIRRLPVVDDNGKMVGIVTDRDIKEASPSKATTLDVHELYYLLSEIKIKDIMTKNPFCVNEKGTVEKAAVVMREKKVEGLPVVDDDEKVVGIITETDIFNVMIDITGVYHGALQMGFKLPNTPGSLKEILSDLRASKARIISILTSYEQGGPDTRHVYIRIADMDKSEEKQLQKSLQEKYNLMYWVRDTVHPTAL</sequence>